<dbReference type="KEGG" id="caz:CARG_07645"/>
<evidence type="ECO:0000256" key="2">
    <source>
        <dbReference type="ARBA" id="ARBA00005695"/>
    </source>
</evidence>
<protein>
    <recommendedName>
        <fullName evidence="6">Solute-binding protein family 5 domain-containing protein</fullName>
    </recommendedName>
</protein>
<reference evidence="7 8" key="1">
    <citation type="journal article" date="2013" name="Genome Announc.">
        <title>Whole-Genome Sequence of the Clinical Strain Corynebacterium argentoratense DSM 44202, Isolated from a Human Throat Specimen.</title>
        <authorList>
            <person name="Bomholt C."/>
            <person name="Glaub A."/>
            <person name="Gravermann K."/>
            <person name="Albersmeier A."/>
            <person name="Brinkrolf K."/>
            <person name="Ruckert C."/>
            <person name="Tauch A."/>
        </authorList>
    </citation>
    <scope>NUCLEOTIDE SEQUENCE [LARGE SCALE GENOMIC DNA]</scope>
    <source>
        <strain evidence="7">DSM 44202</strain>
    </source>
</reference>
<dbReference type="NCBIfam" id="TIGR04028">
    <property type="entry name" value="SBP_KPN_01854"/>
    <property type="match status" value="1"/>
</dbReference>
<gene>
    <name evidence="7" type="ORF">CARG_07645</name>
</gene>
<dbReference type="OrthoDB" id="9046151at2"/>
<sequence>MAHTTQRIPRLTRAIIAALGAATLATSLVACAHADGREHGTVTYLEQAFFTNLYPPTAGYYPNGGVVNNITDRLLYQDPDTLELSPWIAEELPEVNADSTQYTFRIRRGVTYSDGTPLDADNVKRNFDLFGLGDKNRTLTVSEQINNYDHAEVLEPYTVRFYFHAPSPGFAQATSTMNSGLLANATLDGTADTFSPGHATEVIGSGPFVITHENLGKELTLTRREDYNWAPKVSEHQGPANIDAVTITLAGEDAVREGALVSGQADIARTIAAPSEKHLKAAKVDIVAHGTNGVNNSLNLRFRTPILQDDTVREALSLAVDRQEINTTLYSDSYPIATGVLAHTTAGYIDQSDKLRYDPDHARELLDNAGWIPGPDGIRVKDGQRLSFTTNHANVQPRSKELIEKIQEQFRRIGADLQLYPGDQAAQNAAVKDPTLIQIHHTMVGRADYDVIKSQYFSTNRNSLLNYDPTDGSLGDPELEQLLQQVASSPTQQQRAEASAQAQRLLIDKHYTIPLFEEPQVFGVAPGISGFHTEAVGRPTFYDLTID</sequence>
<dbReference type="SUPFAM" id="SSF53850">
    <property type="entry name" value="Periplasmic binding protein-like II"/>
    <property type="match status" value="1"/>
</dbReference>
<dbReference type="eggNOG" id="COG0747">
    <property type="taxonomic scope" value="Bacteria"/>
</dbReference>
<feature type="chain" id="PRO_5038936886" description="Solute-binding protein family 5 domain-containing protein" evidence="5">
    <location>
        <begin position="33"/>
        <end position="547"/>
    </location>
</feature>
<dbReference type="Proteomes" id="UP000016943">
    <property type="component" value="Chromosome"/>
</dbReference>
<dbReference type="GO" id="GO:0015833">
    <property type="term" value="P:peptide transport"/>
    <property type="evidence" value="ECO:0007669"/>
    <property type="project" value="TreeGrafter"/>
</dbReference>
<evidence type="ECO:0000313" key="7">
    <source>
        <dbReference type="EMBL" id="AGU15647.1"/>
    </source>
</evidence>
<dbReference type="PANTHER" id="PTHR30290">
    <property type="entry name" value="PERIPLASMIC BINDING COMPONENT OF ABC TRANSPORTER"/>
    <property type="match status" value="1"/>
</dbReference>
<keyword evidence="8" id="KW-1185">Reference proteome</keyword>
<dbReference type="InterPro" id="IPR023920">
    <property type="entry name" value="ABC_transptr_sub-bd_KPN01854"/>
</dbReference>
<feature type="domain" description="Solute-binding protein family 5" evidence="6">
    <location>
        <begin position="83"/>
        <end position="433"/>
    </location>
</feature>
<keyword evidence="4 5" id="KW-0732">Signal</keyword>
<feature type="signal peptide" evidence="5">
    <location>
        <begin position="1"/>
        <end position="32"/>
    </location>
</feature>
<dbReference type="Gene3D" id="3.40.190.10">
    <property type="entry name" value="Periplasmic binding protein-like II"/>
    <property type="match status" value="1"/>
</dbReference>
<organism evidence="7 8">
    <name type="scientific">Corynebacterium argentoratense DSM 44202</name>
    <dbReference type="NCBI Taxonomy" id="1348662"/>
    <lineage>
        <taxon>Bacteria</taxon>
        <taxon>Bacillati</taxon>
        <taxon>Actinomycetota</taxon>
        <taxon>Actinomycetes</taxon>
        <taxon>Mycobacteriales</taxon>
        <taxon>Corynebacteriaceae</taxon>
        <taxon>Corynebacterium</taxon>
    </lineage>
</organism>
<dbReference type="InterPro" id="IPR030678">
    <property type="entry name" value="Peptide/Ni-bd"/>
</dbReference>
<dbReference type="Pfam" id="PF00496">
    <property type="entry name" value="SBP_bac_5"/>
    <property type="match status" value="1"/>
</dbReference>
<dbReference type="GO" id="GO:0043190">
    <property type="term" value="C:ATP-binding cassette (ABC) transporter complex"/>
    <property type="evidence" value="ECO:0007669"/>
    <property type="project" value="InterPro"/>
</dbReference>
<evidence type="ECO:0000313" key="8">
    <source>
        <dbReference type="Proteomes" id="UP000016943"/>
    </source>
</evidence>
<dbReference type="AlphaFoldDB" id="U3GZT6"/>
<evidence type="ECO:0000259" key="6">
    <source>
        <dbReference type="Pfam" id="PF00496"/>
    </source>
</evidence>
<dbReference type="GO" id="GO:1904680">
    <property type="term" value="F:peptide transmembrane transporter activity"/>
    <property type="evidence" value="ECO:0007669"/>
    <property type="project" value="TreeGrafter"/>
</dbReference>
<name>U3GZT6_9CORY</name>
<dbReference type="Gene3D" id="3.10.105.10">
    <property type="entry name" value="Dipeptide-binding Protein, Domain 3"/>
    <property type="match status" value="1"/>
</dbReference>
<dbReference type="GO" id="GO:0030313">
    <property type="term" value="C:cell envelope"/>
    <property type="evidence" value="ECO:0007669"/>
    <property type="project" value="UniProtKB-SubCell"/>
</dbReference>
<evidence type="ECO:0000256" key="3">
    <source>
        <dbReference type="ARBA" id="ARBA00022448"/>
    </source>
</evidence>
<comment type="subcellular location">
    <subcellularLocation>
        <location evidence="1">Cell envelope</location>
    </subcellularLocation>
</comment>
<accession>U3GZT6</accession>
<evidence type="ECO:0000256" key="4">
    <source>
        <dbReference type="ARBA" id="ARBA00022729"/>
    </source>
</evidence>
<dbReference type="PIRSF" id="PIRSF002741">
    <property type="entry name" value="MppA"/>
    <property type="match status" value="1"/>
</dbReference>
<dbReference type="GO" id="GO:0042597">
    <property type="term" value="C:periplasmic space"/>
    <property type="evidence" value="ECO:0007669"/>
    <property type="project" value="UniProtKB-ARBA"/>
</dbReference>
<comment type="similarity">
    <text evidence="2">Belongs to the bacterial solute-binding protein 5 family.</text>
</comment>
<evidence type="ECO:0000256" key="5">
    <source>
        <dbReference type="SAM" id="SignalP"/>
    </source>
</evidence>
<dbReference type="RefSeq" id="WP_021012038.1">
    <property type="nucleotide sequence ID" value="NC_022198.1"/>
</dbReference>
<dbReference type="CDD" id="cd08492">
    <property type="entry name" value="PBP2_NikA_DppA_OppA_like_15"/>
    <property type="match status" value="1"/>
</dbReference>
<dbReference type="PATRIC" id="fig|1348662.3.peg.1511"/>
<evidence type="ECO:0000256" key="1">
    <source>
        <dbReference type="ARBA" id="ARBA00004196"/>
    </source>
</evidence>
<dbReference type="STRING" id="1348662.CARG_07645"/>
<keyword evidence="3" id="KW-0813">Transport</keyword>
<dbReference type="InterPro" id="IPR000914">
    <property type="entry name" value="SBP_5_dom"/>
</dbReference>
<dbReference type="EMBL" id="CP006365">
    <property type="protein sequence ID" value="AGU15647.1"/>
    <property type="molecule type" value="Genomic_DNA"/>
</dbReference>
<dbReference type="HOGENOM" id="CLU_017028_7_3_11"/>
<dbReference type="PANTHER" id="PTHR30290:SF10">
    <property type="entry name" value="PERIPLASMIC OLIGOPEPTIDE-BINDING PROTEIN-RELATED"/>
    <property type="match status" value="1"/>
</dbReference>
<dbReference type="InterPro" id="IPR039424">
    <property type="entry name" value="SBP_5"/>
</dbReference>
<dbReference type="PROSITE" id="PS51257">
    <property type="entry name" value="PROKAR_LIPOPROTEIN"/>
    <property type="match status" value="1"/>
</dbReference>
<proteinExistence type="inferred from homology"/>
<dbReference type="GeneID" id="78250279"/>